<accession>A0ABR5S534</accession>
<dbReference type="Proteomes" id="UP000078335">
    <property type="component" value="Unassembled WGS sequence"/>
</dbReference>
<protein>
    <submittedName>
        <fullName evidence="2">Uncharacterized protein</fullName>
    </submittedName>
</protein>
<reference evidence="2 3" key="1">
    <citation type="journal article" date="2016" name="Front. Microbiol.">
        <title>Genomic Resource of Rice Seed Associated Bacteria.</title>
        <authorList>
            <person name="Midha S."/>
            <person name="Bansal K."/>
            <person name="Sharma S."/>
            <person name="Kumar N."/>
            <person name="Patil P.P."/>
            <person name="Chaudhry V."/>
            <person name="Patil P.B."/>
        </authorList>
    </citation>
    <scope>NUCLEOTIDE SEQUENCE [LARGE SCALE GENOMIC DNA]</scope>
    <source>
        <strain evidence="2 3">NS263</strain>
    </source>
</reference>
<evidence type="ECO:0000256" key="1">
    <source>
        <dbReference type="SAM" id="Phobius"/>
    </source>
</evidence>
<feature type="transmembrane region" description="Helical" evidence="1">
    <location>
        <begin position="15"/>
        <end position="42"/>
    </location>
</feature>
<dbReference type="EMBL" id="LDRB01000080">
    <property type="protein sequence ID" value="KTR38377.1"/>
    <property type="molecule type" value="Genomic_DNA"/>
</dbReference>
<comment type="caution">
    <text evidence="2">The sequence shown here is derived from an EMBL/GenBank/DDBJ whole genome shotgun (WGS) entry which is preliminary data.</text>
</comment>
<keyword evidence="3" id="KW-1185">Reference proteome</keyword>
<keyword evidence="1" id="KW-0472">Membrane</keyword>
<evidence type="ECO:0000313" key="2">
    <source>
        <dbReference type="EMBL" id="KTR38377.1"/>
    </source>
</evidence>
<proteinExistence type="predicted"/>
<gene>
    <name evidence="2" type="ORF">NS263_13615</name>
</gene>
<organism evidence="2 3">
    <name type="scientific">Curtobacterium oceanosedimentum</name>
    <dbReference type="NCBI Taxonomy" id="465820"/>
    <lineage>
        <taxon>Bacteria</taxon>
        <taxon>Bacillati</taxon>
        <taxon>Actinomycetota</taxon>
        <taxon>Actinomycetes</taxon>
        <taxon>Micrococcales</taxon>
        <taxon>Microbacteriaceae</taxon>
        <taxon>Curtobacterium</taxon>
    </lineage>
</organism>
<keyword evidence="1" id="KW-0812">Transmembrane</keyword>
<evidence type="ECO:0000313" key="3">
    <source>
        <dbReference type="Proteomes" id="UP000078335"/>
    </source>
</evidence>
<keyword evidence="1" id="KW-1133">Transmembrane helix</keyword>
<sequence>MTATGEGLAAWPPVAVAAVVAAAIGSAMTMIGALIGGLWAVLRWRRDVAREERDRAWARFVWTVDHASDDDVGRAEIGRFSAQAMSDMQILRDDDAAVGKIVLDLITEGDADDSGRSGGRAHRT</sequence>
<name>A0ABR5S534_9MICO</name>